<dbReference type="EMBL" id="QFOI01000464">
    <property type="protein sequence ID" value="PZP41993.1"/>
    <property type="molecule type" value="Genomic_DNA"/>
</dbReference>
<sequence length="172" mass="20095">VKDALIYQWASYTAVYSFVQDMTVLRGQLQNAFPNTKIKVYQDLVYDFESQEHCESKEIHKDVETIIMTANLVSDPAKQQEYIDYHQSQFEKWPEVSGGFCNASFQQVLVFKNERQLMLVITIPKGQRLDKLNPKTTENNPKVVEWNKLMSQYQEGIEGTKNGETWIVLKEY</sequence>
<accession>A0A2W5EHH4</accession>
<dbReference type="Proteomes" id="UP000249645">
    <property type="component" value="Unassembled WGS sequence"/>
</dbReference>
<dbReference type="InterPro" id="IPR052996">
    <property type="entry name" value="Carb_Metab_Mutarotase"/>
</dbReference>
<gene>
    <name evidence="1" type="ORF">DI598_17485</name>
</gene>
<protein>
    <recommendedName>
        <fullName evidence="3">L-rhamnose mutarotase</fullName>
    </recommendedName>
</protein>
<dbReference type="SUPFAM" id="SSF54909">
    <property type="entry name" value="Dimeric alpha+beta barrel"/>
    <property type="match status" value="1"/>
</dbReference>
<dbReference type="InterPro" id="IPR008000">
    <property type="entry name" value="Rham/fucose_mutarotase"/>
</dbReference>
<reference evidence="1 2" key="1">
    <citation type="submission" date="2017-11" db="EMBL/GenBank/DDBJ databases">
        <title>Infants hospitalized years apart are colonized by the same room-sourced microbial strains.</title>
        <authorList>
            <person name="Brooks B."/>
            <person name="Olm M.R."/>
            <person name="Firek B.A."/>
            <person name="Baker R."/>
            <person name="Thomas B.C."/>
            <person name="Morowitz M.J."/>
            <person name="Banfield J.F."/>
        </authorList>
    </citation>
    <scope>NUCLEOTIDE SEQUENCE [LARGE SCALE GENOMIC DNA]</scope>
    <source>
        <strain evidence="1">S2_009_000_R2_76</strain>
    </source>
</reference>
<dbReference type="GO" id="GO:0016857">
    <property type="term" value="F:racemase and epimerase activity, acting on carbohydrates and derivatives"/>
    <property type="evidence" value="ECO:0007669"/>
    <property type="project" value="InterPro"/>
</dbReference>
<proteinExistence type="predicted"/>
<dbReference type="PANTHER" id="PTHR43239">
    <property type="entry name" value="UPF0734 PROTEIN DDB_G0273871/DDB_G0273177"/>
    <property type="match status" value="1"/>
</dbReference>
<dbReference type="AlphaFoldDB" id="A0A2W5EHH4"/>
<comment type="caution">
    <text evidence="1">The sequence shown here is derived from an EMBL/GenBank/DDBJ whole genome shotgun (WGS) entry which is preliminary data.</text>
</comment>
<evidence type="ECO:0000313" key="2">
    <source>
        <dbReference type="Proteomes" id="UP000249645"/>
    </source>
</evidence>
<feature type="non-terminal residue" evidence="1">
    <location>
        <position position="1"/>
    </location>
</feature>
<evidence type="ECO:0000313" key="1">
    <source>
        <dbReference type="EMBL" id="PZP41993.1"/>
    </source>
</evidence>
<dbReference type="Pfam" id="PF05336">
    <property type="entry name" value="rhaM"/>
    <property type="match status" value="1"/>
</dbReference>
<dbReference type="InterPro" id="IPR011008">
    <property type="entry name" value="Dimeric_a/b-barrel"/>
</dbReference>
<dbReference type="PANTHER" id="PTHR43239:SF1">
    <property type="entry name" value="UPF0734 PROTEIN DDB_G0273871_DDB_G0273177"/>
    <property type="match status" value="1"/>
</dbReference>
<dbReference type="Gene3D" id="3.30.70.100">
    <property type="match status" value="1"/>
</dbReference>
<name>A0A2W5EHH4_9SPHI</name>
<organism evidence="1 2">
    <name type="scientific">Pseudopedobacter saltans</name>
    <dbReference type="NCBI Taxonomy" id="151895"/>
    <lineage>
        <taxon>Bacteria</taxon>
        <taxon>Pseudomonadati</taxon>
        <taxon>Bacteroidota</taxon>
        <taxon>Sphingobacteriia</taxon>
        <taxon>Sphingobacteriales</taxon>
        <taxon>Sphingobacteriaceae</taxon>
        <taxon>Pseudopedobacter</taxon>
    </lineage>
</organism>
<evidence type="ECO:0008006" key="3">
    <source>
        <dbReference type="Google" id="ProtNLM"/>
    </source>
</evidence>